<protein>
    <submittedName>
        <fullName evidence="1">Uncharacterized protein</fullName>
    </submittedName>
</protein>
<gene>
    <name evidence="1" type="ORF">PSTG_05166</name>
</gene>
<dbReference type="Proteomes" id="UP000054564">
    <property type="component" value="Unassembled WGS sequence"/>
</dbReference>
<dbReference type="PANTHER" id="PTHR35871:SF1">
    <property type="entry name" value="CXC1-LIKE CYSTEINE CLUSTER ASSOCIATED WITH KDZ TRANSPOSASES DOMAIN-CONTAINING PROTEIN"/>
    <property type="match status" value="1"/>
</dbReference>
<dbReference type="AlphaFoldDB" id="A0A0L0VR36"/>
<comment type="caution">
    <text evidence="1">The sequence shown here is derived from an EMBL/GenBank/DDBJ whole genome shotgun (WGS) entry which is preliminary data.</text>
</comment>
<sequence>MLSGIYLARNIARQAEFAVINQALPAATGGNQSNHATLIDNPNIQKALFTWAVSRIPGYSCYFSNTCQQSCIASVHISKTIVRSTATCWMAKLGFRPQEYKKSLYFDGHERPDVVVVRKKYIEDYQMYRSQSRMFGGANLDLLAQVEPELSPEDFEKSQEESGKKLKSANAATVIYLSTKGDKWWDMEQLCHQVAHKAIPIFETIHPNSQAVFVFDCSSAHMSVPQDTVIPYDDPCIPVELCGQPQTFAFDLSHPHHPGKAKGIQQILKEHGLWDYYTQKAQEDHKPRLKLECDYCALSNKQKDLIQQSERLVQKAEASGYFLTQDQSIQQVLESAEAPSCSINAIQPPHGEENHSKTCCWSRILSLQSDFLSERPLLQTIVKDLGHVCLFLPKFHCELNPIELFW</sequence>
<evidence type="ECO:0000313" key="1">
    <source>
        <dbReference type="EMBL" id="KNF01739.1"/>
    </source>
</evidence>
<proteinExistence type="predicted"/>
<organism evidence="1 2">
    <name type="scientific">Puccinia striiformis f. sp. tritici PST-78</name>
    <dbReference type="NCBI Taxonomy" id="1165861"/>
    <lineage>
        <taxon>Eukaryota</taxon>
        <taxon>Fungi</taxon>
        <taxon>Dikarya</taxon>
        <taxon>Basidiomycota</taxon>
        <taxon>Pucciniomycotina</taxon>
        <taxon>Pucciniomycetes</taxon>
        <taxon>Pucciniales</taxon>
        <taxon>Pucciniaceae</taxon>
        <taxon>Puccinia</taxon>
    </lineage>
</organism>
<accession>A0A0L0VR36</accession>
<evidence type="ECO:0000313" key="2">
    <source>
        <dbReference type="Proteomes" id="UP000054564"/>
    </source>
</evidence>
<keyword evidence="2" id="KW-1185">Reference proteome</keyword>
<reference evidence="2" key="1">
    <citation type="submission" date="2014-03" db="EMBL/GenBank/DDBJ databases">
        <title>The Genome Sequence of Puccinia striiformis f. sp. tritici PST-78.</title>
        <authorList>
            <consortium name="The Broad Institute Genome Sequencing Platform"/>
            <person name="Cuomo C."/>
            <person name="Hulbert S."/>
            <person name="Chen X."/>
            <person name="Walker B."/>
            <person name="Young S.K."/>
            <person name="Zeng Q."/>
            <person name="Gargeya S."/>
            <person name="Fitzgerald M."/>
            <person name="Haas B."/>
            <person name="Abouelleil A."/>
            <person name="Alvarado L."/>
            <person name="Arachchi H.M."/>
            <person name="Berlin A.M."/>
            <person name="Chapman S.B."/>
            <person name="Goldberg J."/>
            <person name="Griggs A."/>
            <person name="Gujja S."/>
            <person name="Hansen M."/>
            <person name="Howarth C."/>
            <person name="Imamovic A."/>
            <person name="Larimer J."/>
            <person name="McCowan C."/>
            <person name="Montmayeur A."/>
            <person name="Murphy C."/>
            <person name="Neiman D."/>
            <person name="Pearson M."/>
            <person name="Priest M."/>
            <person name="Roberts A."/>
            <person name="Saif S."/>
            <person name="Shea T."/>
            <person name="Sisk P."/>
            <person name="Sykes S."/>
            <person name="Wortman J."/>
            <person name="Nusbaum C."/>
            <person name="Birren B."/>
        </authorList>
    </citation>
    <scope>NUCLEOTIDE SEQUENCE [LARGE SCALE GENOMIC DNA]</scope>
    <source>
        <strain evidence="2">race PST-78</strain>
    </source>
</reference>
<name>A0A0L0VR36_9BASI</name>
<dbReference type="EMBL" id="AJIL01000028">
    <property type="protein sequence ID" value="KNF01739.1"/>
    <property type="molecule type" value="Genomic_DNA"/>
</dbReference>
<dbReference type="PANTHER" id="PTHR35871">
    <property type="entry name" value="EXPRESSED PROTEIN"/>
    <property type="match status" value="1"/>
</dbReference>